<dbReference type="EMBL" id="JAVDVI010000003">
    <property type="protein sequence ID" value="MDR6967074.1"/>
    <property type="molecule type" value="Genomic_DNA"/>
</dbReference>
<proteinExistence type="predicted"/>
<evidence type="ECO:0000313" key="2">
    <source>
        <dbReference type="Proteomes" id="UP001255185"/>
    </source>
</evidence>
<dbReference type="Proteomes" id="UP001255185">
    <property type="component" value="Unassembled WGS sequence"/>
</dbReference>
<protein>
    <submittedName>
        <fullName evidence="1">Uncharacterized protein</fullName>
    </submittedName>
</protein>
<keyword evidence="2" id="KW-1185">Reference proteome</keyword>
<comment type="caution">
    <text evidence="1">The sequence shown here is derived from an EMBL/GenBank/DDBJ whole genome shotgun (WGS) entry which is preliminary data.</text>
</comment>
<reference evidence="1 2" key="1">
    <citation type="submission" date="2023-07" db="EMBL/GenBank/DDBJ databases">
        <title>Sorghum-associated microbial communities from plants grown in Nebraska, USA.</title>
        <authorList>
            <person name="Schachtman D."/>
        </authorList>
    </citation>
    <scope>NUCLEOTIDE SEQUENCE [LARGE SCALE GENOMIC DNA]</scope>
    <source>
        <strain evidence="1 2">3773</strain>
    </source>
</reference>
<accession>A0ABU1TM78</accession>
<evidence type="ECO:0000313" key="1">
    <source>
        <dbReference type="EMBL" id="MDR6967074.1"/>
    </source>
</evidence>
<gene>
    <name evidence="1" type="ORF">J2X31_001074</name>
</gene>
<name>A0ABU1TM78_9FLAO</name>
<dbReference type="RefSeq" id="WP_310025026.1">
    <property type="nucleotide sequence ID" value="NZ_JAVDVI010000003.1"/>
</dbReference>
<organism evidence="1 2">
    <name type="scientific">Flavobacterium arsenatis</name>
    <dbReference type="NCBI Taxonomy" id="1484332"/>
    <lineage>
        <taxon>Bacteria</taxon>
        <taxon>Pseudomonadati</taxon>
        <taxon>Bacteroidota</taxon>
        <taxon>Flavobacteriia</taxon>
        <taxon>Flavobacteriales</taxon>
        <taxon>Flavobacteriaceae</taxon>
        <taxon>Flavobacterium</taxon>
    </lineage>
</organism>
<sequence>MTSNTKERPIESESELSFNYNITGALKDFVKLRLFDGKGNNIASGYQNLNIRLTKGLYQVQVQTNEKIENKFLRVENDFNESWEYKGSYSSIPDTSFKSSHEYYSETSKFWSQNTTVRNGLHIEGNDPGDNYNAVNRSLFIFFRYPDRETRDSQKNVAASMGWRFTLADSNRKPIFRLKGDDIREDTIQGWMAFNAKLPAGIYYLIYNGNGKRKREIPLYIFGTWQTQLFITFKQTPIFQTTRILLARPYNGQNFNENETQILDAVLQKMQNGRYFVPPDLIRRTAHEKWENPMLGIVVCYAYLLSRQTSFDELFRVIINNLENNILSDHNSPDIMAIKLLAALHYSEPIPKMELESPCMIMAGMRAFLENSVRHSDAISINTQLEDIIPVLKNDSVWTSYLPMKMEKYKEPNAGFEQHLSIKPSIKNYISYNDFHTISIDDNQLIEQQGKAKQIAAKDWVAQSLITQLSIATTDNKWLNLFNISVDSLALQYQVEAIIIRRKLQELLAILDNSKSLFLQTYGKNIDSDVLKLNIDKLLKT</sequence>